<accession>A0A067YBU1</accession>
<sequence>METHRFEYSIQSMANVLGVSRSGFYQFLKRSKNELEKYNPELVEFIREVKKVYSIYGARTVRKVMKLCEIQGKQEKRFRIATTDSNHGNRIAPNLVQRNFKPNQKNRIWVSDITFLRSSFGWIYLCVILDLYSRKVVGWSISNSNDSKLVCTALSKAIELKFPLN</sequence>
<dbReference type="GO" id="GO:0015074">
    <property type="term" value="P:DNA integration"/>
    <property type="evidence" value="ECO:0007669"/>
    <property type="project" value="InterPro"/>
</dbReference>
<evidence type="ECO:0000259" key="1">
    <source>
        <dbReference type="PROSITE" id="PS50994"/>
    </source>
</evidence>
<proteinExistence type="predicted"/>
<dbReference type="GO" id="GO:0003676">
    <property type="term" value="F:nucleic acid binding"/>
    <property type="evidence" value="ECO:0007669"/>
    <property type="project" value="InterPro"/>
</dbReference>
<dbReference type="PANTHER" id="PTHR46889">
    <property type="entry name" value="TRANSPOSASE INSF FOR INSERTION SEQUENCE IS3B-RELATED"/>
    <property type="match status" value="1"/>
</dbReference>
<protein>
    <submittedName>
        <fullName evidence="2">Transposase</fullName>
    </submittedName>
</protein>
<dbReference type="InterPro" id="IPR050900">
    <property type="entry name" value="Transposase_IS3/IS150/IS904"/>
</dbReference>
<keyword evidence="2" id="KW-0614">Plasmid</keyword>
<dbReference type="AlphaFoldDB" id="A0A067YBU1"/>
<dbReference type="Gene3D" id="3.30.420.10">
    <property type="entry name" value="Ribonuclease H-like superfamily/Ribonuclease H"/>
    <property type="match status" value="1"/>
</dbReference>
<feature type="domain" description="Integrase catalytic" evidence="1">
    <location>
        <begin position="98"/>
        <end position="165"/>
    </location>
</feature>
<dbReference type="InterPro" id="IPR012337">
    <property type="entry name" value="RNaseH-like_sf"/>
</dbReference>
<reference evidence="2" key="2">
    <citation type="journal article" date="2014" name="PLoS Negl. Trop. Dis.">
        <title>Isolation and Characterization of Two Novel Plasmids from Pathogenic Leptospira interrogans Serogroup Canicola Serovar Canicola Strain Gui44.</title>
        <authorList>
            <person name="Zhu W.N."/>
            <person name="Huang L.L."/>
            <person name="Zeng L.B."/>
            <person name="Zhuang X.R."/>
            <person name="Chen C.Y."/>
            <person name="Wang Y.Z."/>
            <person name="Qin J.H."/>
            <person name="Zhu Y.Z."/>
            <person name="Guo X.K."/>
        </authorList>
    </citation>
    <scope>NUCLEOTIDE SEQUENCE</scope>
    <source>
        <strain evidence="2">Gui44</strain>
        <plasmid evidence="2">pGui1</plasmid>
    </source>
</reference>
<dbReference type="InterPro" id="IPR036397">
    <property type="entry name" value="RNaseH_sf"/>
</dbReference>
<name>A0A067YBU1_LEPIR</name>
<dbReference type="EMBL" id="KF648557">
    <property type="protein sequence ID" value="AGZ84886.1"/>
    <property type="molecule type" value="Genomic_DNA"/>
</dbReference>
<dbReference type="Pfam" id="PF00665">
    <property type="entry name" value="rve"/>
    <property type="match status" value="1"/>
</dbReference>
<dbReference type="InterPro" id="IPR001584">
    <property type="entry name" value="Integrase_cat-core"/>
</dbReference>
<geneLocation type="plasmid" evidence="2">
    <name>pGui1</name>
</geneLocation>
<dbReference type="SUPFAM" id="SSF53098">
    <property type="entry name" value="Ribonuclease H-like"/>
    <property type="match status" value="1"/>
</dbReference>
<dbReference type="PANTHER" id="PTHR46889:SF4">
    <property type="entry name" value="TRANSPOSASE INSO FOR INSERTION SEQUENCE ELEMENT IS911B-RELATED"/>
    <property type="match status" value="1"/>
</dbReference>
<dbReference type="PROSITE" id="PS50994">
    <property type="entry name" value="INTEGRASE"/>
    <property type="match status" value="1"/>
</dbReference>
<organism evidence="2">
    <name type="scientific">Leptospira interrogans serovar Canicola</name>
    <dbReference type="NCBI Taxonomy" id="211880"/>
    <lineage>
        <taxon>Bacteria</taxon>
        <taxon>Pseudomonadati</taxon>
        <taxon>Spirochaetota</taxon>
        <taxon>Spirochaetia</taxon>
        <taxon>Leptospirales</taxon>
        <taxon>Leptospiraceae</taxon>
        <taxon>Leptospira</taxon>
    </lineage>
</organism>
<evidence type="ECO:0000313" key="2">
    <source>
        <dbReference type="EMBL" id="AGZ84886.1"/>
    </source>
</evidence>
<reference evidence="2" key="1">
    <citation type="submission" date="2013-09" db="EMBL/GenBank/DDBJ databases">
        <authorList>
            <person name="Huang L."/>
            <person name="Zeng L."/>
            <person name="Zhu Y."/>
            <person name="Guo X."/>
        </authorList>
    </citation>
    <scope>NUCLEOTIDE SEQUENCE</scope>
    <source>
        <strain evidence="2">Gui44</strain>
        <plasmid evidence="2">pGui1</plasmid>
    </source>
</reference>